<evidence type="ECO:0000313" key="1">
    <source>
        <dbReference type="EMBL" id="CCD13982.1"/>
    </source>
</evidence>
<dbReference type="Proteomes" id="UP000000702">
    <property type="component" value="Unassembled WGS sequence"/>
</dbReference>
<sequence length="147" mass="16262">MAGAVRGFPSTQRNDSAGALCRCGPRILPKSNDNEWGPPTVPKLQTYKRSLSITLLRGQYGPKTLGSLCFAHYFSYELRRPGKKSRVRTGWAGGPEWFRSKLSKRGKKLSLISRGSKAPSFSIRQTEGLKIITSQAVIHVVLLVSRC</sequence>
<evidence type="ECO:0000313" key="2">
    <source>
        <dbReference type="Proteomes" id="UP000000702"/>
    </source>
</evidence>
<organism evidence="1 2">
    <name type="scientific">Trypanosoma congolense (strain IL3000)</name>
    <dbReference type="NCBI Taxonomy" id="1068625"/>
    <lineage>
        <taxon>Eukaryota</taxon>
        <taxon>Discoba</taxon>
        <taxon>Euglenozoa</taxon>
        <taxon>Kinetoplastea</taxon>
        <taxon>Metakinetoplastina</taxon>
        <taxon>Trypanosomatida</taxon>
        <taxon>Trypanosomatidae</taxon>
        <taxon>Trypanosoma</taxon>
        <taxon>Nannomonas</taxon>
    </lineage>
</organism>
<accession>F9W9S7</accession>
<comment type="caution">
    <text evidence="1">The sequence shown here is derived from an EMBL/GenBank/DDBJ whole genome shotgun (WGS) entry which is preliminary data.</text>
</comment>
<proteinExistence type="predicted"/>
<gene>
    <name evidence="1" type="ORF">TCIL3000_0_46660</name>
</gene>
<dbReference type="EMBL" id="CAEQ01001342">
    <property type="protein sequence ID" value="CCD13982.1"/>
    <property type="molecule type" value="Genomic_DNA"/>
</dbReference>
<reference evidence="1 2" key="2">
    <citation type="journal article" date="2012" name="Proc. Natl. Acad. Sci. U.S.A.">
        <title>Antigenic diversity is generated by distinct evolutionary mechanisms in African trypanosome species.</title>
        <authorList>
            <person name="Jackson A.P."/>
            <person name="Berry A."/>
            <person name="Aslett M."/>
            <person name="Allison H.C."/>
            <person name="Burton P."/>
            <person name="Vavrova-Anderson J."/>
            <person name="Brown R."/>
            <person name="Browne H."/>
            <person name="Corton N."/>
            <person name="Hauser H."/>
            <person name="Gamble J."/>
            <person name="Gilderthorp R."/>
            <person name="Marcello L."/>
            <person name="McQuillan J."/>
            <person name="Otto T.D."/>
            <person name="Quail M.A."/>
            <person name="Sanders M.J."/>
            <person name="van Tonder A."/>
            <person name="Ginger M.L."/>
            <person name="Field M.C."/>
            <person name="Barry J.D."/>
            <person name="Hertz-Fowler C."/>
            <person name="Berriman M."/>
        </authorList>
    </citation>
    <scope>NUCLEOTIDE SEQUENCE [LARGE SCALE GENOMIC DNA]</scope>
    <source>
        <strain evidence="1 2">IL3000</strain>
    </source>
</reference>
<reference evidence="2" key="1">
    <citation type="submission" date="2011-07" db="EMBL/GenBank/DDBJ databases">
        <title>Divergent evolution of antigenic variation in African trypanosomes.</title>
        <authorList>
            <person name="Jackson A.P."/>
            <person name="Berry A."/>
            <person name="Allison H.C."/>
            <person name="Burton P."/>
            <person name="Anderson J."/>
            <person name="Aslett M."/>
            <person name="Brown R."/>
            <person name="Corton N."/>
            <person name="Harris D."/>
            <person name="Hauser H."/>
            <person name="Gamble J."/>
            <person name="Gilderthorp R."/>
            <person name="McQuillan J."/>
            <person name="Quail M.A."/>
            <person name="Sanders M."/>
            <person name="Van Tonder A."/>
            <person name="Ginger M.L."/>
            <person name="Donelson J.E."/>
            <person name="Field M.C."/>
            <person name="Barry J.D."/>
            <person name="Berriman M."/>
            <person name="Hertz-Fowler C."/>
        </authorList>
    </citation>
    <scope>NUCLEOTIDE SEQUENCE [LARGE SCALE GENOMIC DNA]</scope>
    <source>
        <strain evidence="2">IL3000</strain>
    </source>
</reference>
<dbReference type="AlphaFoldDB" id="F9W9S7"/>
<protein>
    <submittedName>
        <fullName evidence="1">Uncharacterized protein</fullName>
    </submittedName>
</protein>
<keyword evidence="2" id="KW-1185">Reference proteome</keyword>
<name>F9W9S7_TRYCI</name>